<feature type="transmembrane region" description="Helical" evidence="2">
    <location>
        <begin position="40"/>
        <end position="59"/>
    </location>
</feature>
<protein>
    <submittedName>
        <fullName evidence="5">EAL domain-containing protein</fullName>
    </submittedName>
</protein>
<dbReference type="InterPro" id="IPR052155">
    <property type="entry name" value="Biofilm_reg_signaling"/>
</dbReference>
<dbReference type="PANTHER" id="PTHR44757">
    <property type="entry name" value="DIGUANYLATE CYCLASE DGCP"/>
    <property type="match status" value="1"/>
</dbReference>
<feature type="transmembrane region" description="Helical" evidence="2">
    <location>
        <begin position="137"/>
        <end position="159"/>
    </location>
</feature>
<feature type="region of interest" description="Disordered" evidence="1">
    <location>
        <begin position="291"/>
        <end position="329"/>
    </location>
</feature>
<dbReference type="SMART" id="SM00267">
    <property type="entry name" value="GGDEF"/>
    <property type="match status" value="1"/>
</dbReference>
<dbReference type="Pfam" id="PF00990">
    <property type="entry name" value="GGDEF"/>
    <property type="match status" value="1"/>
</dbReference>
<dbReference type="RefSeq" id="WP_259540576.1">
    <property type="nucleotide sequence ID" value="NZ_JANLCJ010000007.1"/>
</dbReference>
<feature type="transmembrane region" description="Helical" evidence="2">
    <location>
        <begin position="179"/>
        <end position="203"/>
    </location>
</feature>
<reference evidence="5" key="1">
    <citation type="submission" date="2022-08" db="EMBL/GenBank/DDBJ databases">
        <authorList>
            <person name="Deng Y."/>
            <person name="Han X.-F."/>
            <person name="Zhang Y.-Q."/>
        </authorList>
    </citation>
    <scope>NUCLEOTIDE SEQUENCE</scope>
    <source>
        <strain evidence="5">CPCC 203386</strain>
    </source>
</reference>
<feature type="transmembrane region" description="Helical" evidence="2">
    <location>
        <begin position="215"/>
        <end position="233"/>
    </location>
</feature>
<dbReference type="Gene3D" id="3.30.70.270">
    <property type="match status" value="1"/>
</dbReference>
<dbReference type="Proteomes" id="UP001165586">
    <property type="component" value="Unassembled WGS sequence"/>
</dbReference>
<dbReference type="PROSITE" id="PS50887">
    <property type="entry name" value="GGDEF"/>
    <property type="match status" value="1"/>
</dbReference>
<evidence type="ECO:0000313" key="5">
    <source>
        <dbReference type="EMBL" id="MCS5735634.1"/>
    </source>
</evidence>
<dbReference type="InterPro" id="IPR029787">
    <property type="entry name" value="Nucleotide_cyclase"/>
</dbReference>
<feature type="domain" description="EAL" evidence="3">
    <location>
        <begin position="547"/>
        <end position="798"/>
    </location>
</feature>
<feature type="transmembrane region" description="Helical" evidence="2">
    <location>
        <begin position="109"/>
        <end position="131"/>
    </location>
</feature>
<evidence type="ECO:0000313" key="6">
    <source>
        <dbReference type="Proteomes" id="UP001165586"/>
    </source>
</evidence>
<evidence type="ECO:0000256" key="1">
    <source>
        <dbReference type="SAM" id="MobiDB-lite"/>
    </source>
</evidence>
<sequence length="832" mass="89979">MAELEQRKVNTLVSFLLVLAAMAILVTGVVMGLGNPPANWLTVAVFLISVGVAAVYQMPTGRVSGLPPLGVTGALLVVATIGTNPAFDVAMWVLAYFTSKAVITRAPWVAAQWTGVAAVAAVAFVAVSRALIDLGLFAPLAIVLSMAVYMAVVLALEFVRERGQWSINQSFGISALSPVRLLVILAICSVVAVGIYAVSSGLLGLVDGSEDELRLARQTIPLLVVALFFYGAAKRRQTRSSERRLSGVVDAARALPWDLQQDPKESMVLFARRAIEAADFEVRRTPPGRNEIGARFSSINAADPQLTPESIDRGEDDVSQEHQEDAVEPTEYLVASRKTGGGPFTPDDELALDAIGHIASETARVRGAYDTLLDRVDRDSLTGLPNYNAFQRSLARLNEDRSYASGIAVLFIDLDQFKRLNDTEGHHIGDEVLSTVATRLRASVRPHDFVARVGGDEFVVILTKLQSLAESKAVADHIVGNIGTPATLGGREYRPLVSVGLAYSGHQETDPQSIVVDADHSMLAIKKSRRQGGPSFESSIGISPHRSSRINEIVAKAIDDGVLNVVYQPIVNTLEDKIWAFESLVRYTHPELGRISTSSLIEKAKGLGRMDLLTKQVIEASLKSAREFRKVVPGISVMTINLEVEQIRDEHVGAFLKDIVPRYPDVSLCLELNERSTKDIDDDLRAQAEHFRQLGMLIALDDYGSEASSVGALVRIPMDILKIDRSLVDNLDDTRQREVVRALQGFGDAFDYSTVVEGIETQDAVDVLVGIGVRHAQGFFYGRPVPFSQTMSRLKAYGAAGTITRPGIVSPPPPPVAGRGPAVQRDSAVQTG</sequence>
<accession>A0ABT2H6V0</accession>
<keyword evidence="2" id="KW-0812">Transmembrane</keyword>
<keyword evidence="2" id="KW-0472">Membrane</keyword>
<proteinExistence type="predicted"/>
<dbReference type="Gene3D" id="3.20.20.450">
    <property type="entry name" value="EAL domain"/>
    <property type="match status" value="1"/>
</dbReference>
<dbReference type="SUPFAM" id="SSF141868">
    <property type="entry name" value="EAL domain-like"/>
    <property type="match status" value="1"/>
</dbReference>
<dbReference type="Pfam" id="PF00563">
    <property type="entry name" value="EAL"/>
    <property type="match status" value="1"/>
</dbReference>
<dbReference type="SUPFAM" id="SSF55073">
    <property type="entry name" value="Nucleotide cyclase"/>
    <property type="match status" value="1"/>
</dbReference>
<dbReference type="NCBIfam" id="TIGR00254">
    <property type="entry name" value="GGDEF"/>
    <property type="match status" value="1"/>
</dbReference>
<dbReference type="InterPro" id="IPR000160">
    <property type="entry name" value="GGDEF_dom"/>
</dbReference>
<evidence type="ECO:0000259" key="4">
    <source>
        <dbReference type="PROSITE" id="PS50887"/>
    </source>
</evidence>
<comment type="caution">
    <text evidence="5">The sequence shown here is derived from an EMBL/GenBank/DDBJ whole genome shotgun (WGS) entry which is preliminary data.</text>
</comment>
<keyword evidence="2" id="KW-1133">Transmembrane helix</keyword>
<feature type="region of interest" description="Disordered" evidence="1">
    <location>
        <begin position="805"/>
        <end position="832"/>
    </location>
</feature>
<keyword evidence="6" id="KW-1185">Reference proteome</keyword>
<dbReference type="PANTHER" id="PTHR44757:SF2">
    <property type="entry name" value="BIOFILM ARCHITECTURE MAINTENANCE PROTEIN MBAA"/>
    <property type="match status" value="1"/>
</dbReference>
<feature type="domain" description="GGDEF" evidence="4">
    <location>
        <begin position="405"/>
        <end position="538"/>
    </location>
</feature>
<feature type="transmembrane region" description="Helical" evidence="2">
    <location>
        <begin position="71"/>
        <end position="97"/>
    </location>
</feature>
<dbReference type="EMBL" id="JANLCJ010000007">
    <property type="protein sequence ID" value="MCS5735634.1"/>
    <property type="molecule type" value="Genomic_DNA"/>
</dbReference>
<dbReference type="PROSITE" id="PS50883">
    <property type="entry name" value="EAL"/>
    <property type="match status" value="1"/>
</dbReference>
<organism evidence="5 6">
    <name type="scientific">Herbiconiux daphne</name>
    <dbReference type="NCBI Taxonomy" id="2970914"/>
    <lineage>
        <taxon>Bacteria</taxon>
        <taxon>Bacillati</taxon>
        <taxon>Actinomycetota</taxon>
        <taxon>Actinomycetes</taxon>
        <taxon>Micrococcales</taxon>
        <taxon>Microbacteriaceae</taxon>
        <taxon>Herbiconiux</taxon>
    </lineage>
</organism>
<dbReference type="CDD" id="cd01949">
    <property type="entry name" value="GGDEF"/>
    <property type="match status" value="1"/>
</dbReference>
<evidence type="ECO:0000256" key="2">
    <source>
        <dbReference type="SAM" id="Phobius"/>
    </source>
</evidence>
<evidence type="ECO:0000259" key="3">
    <source>
        <dbReference type="PROSITE" id="PS50883"/>
    </source>
</evidence>
<dbReference type="InterPro" id="IPR001633">
    <property type="entry name" value="EAL_dom"/>
</dbReference>
<dbReference type="InterPro" id="IPR043128">
    <property type="entry name" value="Rev_trsase/Diguanyl_cyclase"/>
</dbReference>
<dbReference type="CDD" id="cd01948">
    <property type="entry name" value="EAL"/>
    <property type="match status" value="1"/>
</dbReference>
<gene>
    <name evidence="5" type="ORF">N1032_17965</name>
</gene>
<dbReference type="SMART" id="SM00052">
    <property type="entry name" value="EAL"/>
    <property type="match status" value="1"/>
</dbReference>
<name>A0ABT2H6V0_9MICO</name>
<feature type="transmembrane region" description="Helical" evidence="2">
    <location>
        <begin position="12"/>
        <end position="33"/>
    </location>
</feature>
<dbReference type="InterPro" id="IPR035919">
    <property type="entry name" value="EAL_sf"/>
</dbReference>